<keyword evidence="5 12" id="KW-0813">Transport</keyword>
<dbReference type="GO" id="GO:0005886">
    <property type="term" value="C:plasma membrane"/>
    <property type="evidence" value="ECO:0007669"/>
    <property type="project" value="UniProtKB-SubCell"/>
</dbReference>
<keyword evidence="10 12" id="KW-1133">Transmembrane helix</keyword>
<sequence length="37" mass="4186">MSYLGYVAAAYAVFAVVMAWDWLAPQLQIRRALGRAR</sequence>
<dbReference type="InterPro" id="IPR007078">
    <property type="entry name" value="Haem_export_protD_CcmD"/>
</dbReference>
<keyword evidence="7 12" id="KW-0997">Cell inner membrane</keyword>
<keyword evidence="6 12" id="KW-1003">Cell membrane</keyword>
<evidence type="ECO:0000256" key="8">
    <source>
        <dbReference type="ARBA" id="ARBA00022692"/>
    </source>
</evidence>
<comment type="subcellular location">
    <subcellularLocation>
        <location evidence="2 12">Cell inner membrane</location>
        <topology evidence="2 12">Single-pass membrane protein</topology>
    </subcellularLocation>
</comment>
<evidence type="ECO:0000256" key="6">
    <source>
        <dbReference type="ARBA" id="ARBA00022475"/>
    </source>
</evidence>
<dbReference type="GO" id="GO:0017004">
    <property type="term" value="P:cytochrome complex assembly"/>
    <property type="evidence" value="ECO:0007669"/>
    <property type="project" value="UniProtKB-KW"/>
</dbReference>
<protein>
    <recommendedName>
        <fullName evidence="4 12">Heme exporter protein D</fullName>
    </recommendedName>
</protein>
<evidence type="ECO:0000313" key="13">
    <source>
        <dbReference type="EMBL" id="KAB8186819.1"/>
    </source>
</evidence>
<dbReference type="AlphaFoldDB" id="A0A508AVG0"/>
<reference evidence="13 14" key="1">
    <citation type="submission" date="2019-10" db="EMBL/GenBank/DDBJ databases">
        <title>Lysobacter alkalisoli sp. nov., isolated from saline-alkaline soil.</title>
        <authorList>
            <person name="Sun J.-Q."/>
        </authorList>
    </citation>
    <scope>NUCLEOTIDE SEQUENCE [LARGE SCALE GENOMIC DNA]</scope>
    <source>
        <strain evidence="13 14">KCTC 42381</strain>
    </source>
</reference>
<dbReference type="EMBL" id="VICD02000172">
    <property type="protein sequence ID" value="KAB8186819.1"/>
    <property type="molecule type" value="Genomic_DNA"/>
</dbReference>
<comment type="caution">
    <text evidence="13">The sequence shown here is derived from an EMBL/GenBank/DDBJ whole genome shotgun (WGS) entry which is preliminary data.</text>
</comment>
<accession>A0A508AVG0</accession>
<organism evidence="13 14">
    <name type="scientific">Marilutibacter maris</name>
    <dbReference type="NCBI Taxonomy" id="1605891"/>
    <lineage>
        <taxon>Bacteria</taxon>
        <taxon>Pseudomonadati</taxon>
        <taxon>Pseudomonadota</taxon>
        <taxon>Gammaproteobacteria</taxon>
        <taxon>Lysobacterales</taxon>
        <taxon>Lysobacteraceae</taxon>
        <taxon>Marilutibacter</taxon>
    </lineage>
</organism>
<evidence type="ECO:0000256" key="7">
    <source>
        <dbReference type="ARBA" id="ARBA00022519"/>
    </source>
</evidence>
<name>A0A508AVG0_9GAMM</name>
<evidence type="ECO:0000256" key="3">
    <source>
        <dbReference type="ARBA" id="ARBA00008741"/>
    </source>
</evidence>
<gene>
    <name evidence="13" type="primary">ccmD</name>
    <name evidence="13" type="ORF">FKV24_010445</name>
</gene>
<evidence type="ECO:0000256" key="1">
    <source>
        <dbReference type="ARBA" id="ARBA00002442"/>
    </source>
</evidence>
<evidence type="ECO:0000256" key="9">
    <source>
        <dbReference type="ARBA" id="ARBA00022748"/>
    </source>
</evidence>
<keyword evidence="8 12" id="KW-0812">Transmembrane</keyword>
<dbReference type="Pfam" id="PF04995">
    <property type="entry name" value="CcmD"/>
    <property type="match status" value="1"/>
</dbReference>
<dbReference type="Proteomes" id="UP000320431">
    <property type="component" value="Unassembled WGS sequence"/>
</dbReference>
<evidence type="ECO:0000256" key="10">
    <source>
        <dbReference type="ARBA" id="ARBA00022989"/>
    </source>
</evidence>
<proteinExistence type="inferred from homology"/>
<keyword evidence="9 12" id="KW-0201">Cytochrome c-type biogenesis</keyword>
<dbReference type="GO" id="GO:0015886">
    <property type="term" value="P:heme transport"/>
    <property type="evidence" value="ECO:0007669"/>
    <property type="project" value="InterPro"/>
</dbReference>
<evidence type="ECO:0000256" key="2">
    <source>
        <dbReference type="ARBA" id="ARBA00004377"/>
    </source>
</evidence>
<feature type="non-terminal residue" evidence="13">
    <location>
        <position position="37"/>
    </location>
</feature>
<evidence type="ECO:0000256" key="11">
    <source>
        <dbReference type="ARBA" id="ARBA00023136"/>
    </source>
</evidence>
<evidence type="ECO:0000313" key="14">
    <source>
        <dbReference type="Proteomes" id="UP000320431"/>
    </source>
</evidence>
<feature type="transmembrane region" description="Helical" evidence="12">
    <location>
        <begin position="6"/>
        <end position="23"/>
    </location>
</feature>
<comment type="similarity">
    <text evidence="3 12">Belongs to the CcmD/CycX/HelD family.</text>
</comment>
<evidence type="ECO:0000256" key="12">
    <source>
        <dbReference type="RuleBase" id="RU363101"/>
    </source>
</evidence>
<evidence type="ECO:0000256" key="5">
    <source>
        <dbReference type="ARBA" id="ARBA00022448"/>
    </source>
</evidence>
<keyword evidence="11 12" id="KW-0472">Membrane</keyword>
<evidence type="ECO:0000256" key="4">
    <source>
        <dbReference type="ARBA" id="ARBA00016461"/>
    </source>
</evidence>
<comment type="function">
    <text evidence="1 12">Required for the export of heme to the periplasm for the biogenesis of c-type cytochromes.</text>
</comment>